<accession>A0A7C8NT78</accession>
<comment type="caution">
    <text evidence="3">The sequence shown here is derived from an EMBL/GenBank/DDBJ whole genome shotgun (WGS) entry which is preliminary data.</text>
</comment>
<dbReference type="EMBL" id="WIQZ01000029">
    <property type="protein sequence ID" value="KAF3136416.1"/>
    <property type="molecule type" value="Genomic_DNA"/>
</dbReference>
<reference evidence="3 4" key="1">
    <citation type="submission" date="2019-06" db="EMBL/GenBank/DDBJ databases">
        <authorList>
            <person name="Palmer J.M."/>
        </authorList>
    </citation>
    <scope>NUCLEOTIDE SEQUENCE [LARGE SCALE GENOMIC DNA]</scope>
    <source>
        <strain evidence="3 4">TWF703</strain>
    </source>
</reference>
<dbReference type="AlphaFoldDB" id="A0A7C8NT78"/>
<evidence type="ECO:0000313" key="3">
    <source>
        <dbReference type="EMBL" id="KAF3136416.1"/>
    </source>
</evidence>
<feature type="domain" description="Right handed beta helix" evidence="2">
    <location>
        <begin position="79"/>
        <end position="184"/>
    </location>
</feature>
<feature type="chain" id="PRO_5028990830" description="Right handed beta helix domain-containing protein" evidence="1">
    <location>
        <begin position="22"/>
        <end position="338"/>
    </location>
</feature>
<feature type="domain" description="Right handed beta helix" evidence="2">
    <location>
        <begin position="195"/>
        <end position="321"/>
    </location>
</feature>
<dbReference type="Proteomes" id="UP000480548">
    <property type="component" value="Unassembled WGS sequence"/>
</dbReference>
<dbReference type="InterPro" id="IPR022441">
    <property type="entry name" value="Para_beta_helix_rpt-2"/>
</dbReference>
<dbReference type="Gene3D" id="2.160.20.10">
    <property type="entry name" value="Single-stranded right-handed beta-helix, Pectin lyase-like"/>
    <property type="match status" value="1"/>
</dbReference>
<dbReference type="InterPro" id="IPR012334">
    <property type="entry name" value="Pectin_lyas_fold"/>
</dbReference>
<feature type="signal peptide" evidence="1">
    <location>
        <begin position="1"/>
        <end position="21"/>
    </location>
</feature>
<evidence type="ECO:0000256" key="1">
    <source>
        <dbReference type="SAM" id="SignalP"/>
    </source>
</evidence>
<keyword evidence="1" id="KW-0732">Signal</keyword>
<dbReference type="SMART" id="SM00710">
    <property type="entry name" value="PbH1"/>
    <property type="match status" value="8"/>
</dbReference>
<dbReference type="SUPFAM" id="SSF51126">
    <property type="entry name" value="Pectin lyase-like"/>
    <property type="match status" value="1"/>
</dbReference>
<sequence>MNYLFKHLLLLLSLLTSLSLSHPHRTINVKPGGTIQSAIDLAKPGTTIIVPPGIYTEQLSITTPHITLIGHNSILTPPPTFKNNTCTNLAGGGTQAGICISGSKIVLQDLKDFNGEHLKVLSVGKSIKGTTITGFSIKNFGGLGIAIIGGENTVINGNTVTSSSQYGVLTVGSKNTRIYNNIVSSVPGVFQFYFIGICMDDRSSVTISHNDISSYFIGAFVDPGVKGARIRRNRFADTLPTCPADTPVFSSGVTISGGIGTLVEGNRFENLRNGVVIVDDDGGGNGGTKVVARGNVVLGNWFKGDGVDLVVNSTGRNVVRGSGCRTSSPQGICKIHLY</sequence>
<protein>
    <recommendedName>
        <fullName evidence="2">Right handed beta helix domain-containing protein</fullName>
    </recommendedName>
</protein>
<dbReference type="InterPro" id="IPR011050">
    <property type="entry name" value="Pectin_lyase_fold/virulence"/>
</dbReference>
<organism evidence="3 4">
    <name type="scientific">Orbilia oligospora</name>
    <name type="common">Nematode-trapping fungus</name>
    <name type="synonym">Arthrobotrys oligospora</name>
    <dbReference type="NCBI Taxonomy" id="2813651"/>
    <lineage>
        <taxon>Eukaryota</taxon>
        <taxon>Fungi</taxon>
        <taxon>Dikarya</taxon>
        <taxon>Ascomycota</taxon>
        <taxon>Pezizomycotina</taxon>
        <taxon>Orbiliomycetes</taxon>
        <taxon>Orbiliales</taxon>
        <taxon>Orbiliaceae</taxon>
        <taxon>Orbilia</taxon>
    </lineage>
</organism>
<dbReference type="InterPro" id="IPR039448">
    <property type="entry name" value="Beta_helix"/>
</dbReference>
<dbReference type="InterPro" id="IPR006626">
    <property type="entry name" value="PbH1"/>
</dbReference>
<dbReference type="NCBIfam" id="TIGR03804">
    <property type="entry name" value="para_beta_helix"/>
    <property type="match status" value="1"/>
</dbReference>
<name>A0A7C8NT78_ORBOL</name>
<dbReference type="Pfam" id="PF13229">
    <property type="entry name" value="Beta_helix"/>
    <property type="match status" value="2"/>
</dbReference>
<proteinExistence type="predicted"/>
<evidence type="ECO:0000313" key="4">
    <source>
        <dbReference type="Proteomes" id="UP000480548"/>
    </source>
</evidence>
<gene>
    <name evidence="3" type="ORF">TWF703_005528</name>
</gene>
<evidence type="ECO:0000259" key="2">
    <source>
        <dbReference type="Pfam" id="PF13229"/>
    </source>
</evidence>